<accession>C0PUT4</accession>
<dbReference type="PANTHER" id="PTHR45913:SF9">
    <property type="entry name" value="GENERAL TRANSCRIPTION FACTOR II-I REPEAT DOMAIN-CONTAINING PROTEIN 2-LIKE-RELATED"/>
    <property type="match status" value="1"/>
</dbReference>
<organism evidence="1">
    <name type="scientific">Salmo salar</name>
    <name type="common">Atlantic salmon</name>
    <dbReference type="NCBI Taxonomy" id="8030"/>
    <lineage>
        <taxon>Eukaryota</taxon>
        <taxon>Metazoa</taxon>
        <taxon>Chordata</taxon>
        <taxon>Craniata</taxon>
        <taxon>Vertebrata</taxon>
        <taxon>Euteleostomi</taxon>
        <taxon>Actinopterygii</taxon>
        <taxon>Neopterygii</taxon>
        <taxon>Teleostei</taxon>
        <taxon>Protacanthopterygii</taxon>
        <taxon>Salmoniformes</taxon>
        <taxon>Salmonidae</taxon>
        <taxon>Salmoninae</taxon>
        <taxon>Salmo</taxon>
    </lineage>
</organism>
<reference evidence="1" key="1">
    <citation type="submission" date="2009-03" db="EMBL/GenBank/DDBJ databases">
        <title>Salmo salar full-length cDNAs.</title>
        <authorList>
            <consortium name="cGRASP (B.F. Koop &amp; W.S. Davidson)"/>
            <person name="Leong J."/>
            <person name="von Schalburg K."/>
            <person name="Cooper G."/>
            <person name="Moore R."/>
            <person name="Holt R."/>
            <person name="Davidson W.S."/>
            <person name="Koop B.F."/>
        </authorList>
    </citation>
    <scope>NUCLEOTIDE SEQUENCE</scope>
    <source>
        <tissue evidence="1">Brain</tissue>
    </source>
</reference>
<evidence type="ECO:0000313" key="1">
    <source>
        <dbReference type="EMBL" id="ACN60334.1"/>
    </source>
</evidence>
<dbReference type="AlphaFoldDB" id="C0PUT4"/>
<name>C0PUT4_SALSA</name>
<sequence length="302" mass="34475">PNVAGKNFGHLKRIQDQVTELKPDQTIIFQHCIIHQEVLCKCVLKISHAVDTVTKAVNFIRAKSLNHRQFVSLLEETESGHADLPYHTNVRWLSLGKVLKRVWDLKSEIAEFLQIKGKYVDFPQLQDKEWLAHFTLTVDIMALMNELNSKLQGKGLFAHQMYSLVKAFKGKLLLLTLQVEANNLTHLPTLLVCSLSDDQWEKYTSLLRALKVNVPLDRVQAGWEETSGPYHVQRLADHYGIFKDQFPMAYFVPWVTLSFSYDQDSSAQVHYGNHLMPKEMSICWIVKGSVCAGWLGTSQVGL</sequence>
<gene>
    <name evidence="1" type="primary">GTD2B</name>
</gene>
<dbReference type="SUPFAM" id="SSF49777">
    <property type="entry name" value="PEBP-like"/>
    <property type="match status" value="1"/>
</dbReference>
<dbReference type="InterPro" id="IPR036610">
    <property type="entry name" value="PEBP-like_sf"/>
</dbReference>
<feature type="non-terminal residue" evidence="1">
    <location>
        <position position="1"/>
    </location>
</feature>
<dbReference type="EMBL" id="BT072740">
    <property type="protein sequence ID" value="ACN60334.1"/>
    <property type="molecule type" value="mRNA"/>
</dbReference>
<proteinExistence type="evidence at transcript level"/>
<dbReference type="PANTHER" id="PTHR45913">
    <property type="entry name" value="EPM2A-INTERACTING PROTEIN 1"/>
    <property type="match status" value="1"/>
</dbReference>
<protein>
    <submittedName>
        <fullName evidence="1">General transcription factor II-I repeat domain-containing protein 2B</fullName>
    </submittedName>
</protein>